<evidence type="ECO:0000256" key="4">
    <source>
        <dbReference type="ARBA" id="ARBA00013229"/>
    </source>
</evidence>
<evidence type="ECO:0000256" key="12">
    <source>
        <dbReference type="RuleBase" id="RU000589"/>
    </source>
</evidence>
<comment type="pathway">
    <text evidence="2 12">Glycan metabolism; pectin degradation; 2-dehydro-3-deoxy-D-gluconate from pectin: step 1/5.</text>
</comment>
<dbReference type="EMBL" id="LIHL02000011">
    <property type="protein sequence ID" value="KAF5456197.1"/>
    <property type="molecule type" value="Genomic_DNA"/>
</dbReference>
<dbReference type="Pfam" id="PF01095">
    <property type="entry name" value="Pectinesterase"/>
    <property type="match status" value="1"/>
</dbReference>
<keyword evidence="9 12" id="KW-0063">Aspartyl esterase</keyword>
<evidence type="ECO:0000256" key="6">
    <source>
        <dbReference type="ARBA" id="ARBA00022525"/>
    </source>
</evidence>
<dbReference type="FunFam" id="2.160.20.10:FF:000008">
    <property type="entry name" value="Pectinesterase"/>
    <property type="match status" value="1"/>
</dbReference>
<dbReference type="GO" id="GO:0045490">
    <property type="term" value="P:pectin catabolic process"/>
    <property type="evidence" value="ECO:0007669"/>
    <property type="project" value="UniProtKB-UniRule"/>
</dbReference>
<evidence type="ECO:0000256" key="8">
    <source>
        <dbReference type="ARBA" id="ARBA00022801"/>
    </source>
</evidence>
<evidence type="ECO:0000256" key="10">
    <source>
        <dbReference type="ARBA" id="ARBA00047928"/>
    </source>
</evidence>
<evidence type="ECO:0000256" key="3">
    <source>
        <dbReference type="ARBA" id="ARBA00008891"/>
    </source>
</evidence>
<name>A0A833U376_JUGRE</name>
<comment type="subcellular location">
    <subcellularLocation>
        <location evidence="1">Secreted</location>
        <location evidence="1">Cell wall</location>
    </subcellularLocation>
</comment>
<sequence>PKTSNIQTPKYTNMVGKRTSCVAVHAALMTVLLIAISVVSDDAAPIPADNAQLNTWFDNNVKPYTQSKGTLDPALVKAEEGVKVIKVRRKGGANFKTITDAINSIPAGNTRRVIIYIGHGVYKEKITIDPSKPFVTLYGAPNSMPTLTYDGTAAQYGTVDSATLIVQSDYFVAANIIIANSSPRPDGRRKGAQASALRISGDKAAFHNCKIKGFQDTICDDRGKHFFKDCYIEGTVDFIFGSGTSLYMNTTLNVLGDGGFTVIAAQAREYDDETGYSFVHCSVIGTGIGTYLGRAWMNKPRVIYAYTIMSGVVSPVGWSDNFHKERDGTVFYGEYKNSGPGASVSGRAEYTKQLNEAEAQPFISLGFIQGSSWLVPPPKSLR</sequence>
<evidence type="ECO:0000313" key="15">
    <source>
        <dbReference type="EMBL" id="KAF5456197.1"/>
    </source>
</evidence>
<comment type="similarity">
    <text evidence="3">Belongs to the pectinesterase family.</text>
</comment>
<dbReference type="PROSITE" id="PS00503">
    <property type="entry name" value="PECTINESTERASE_2"/>
    <property type="match status" value="1"/>
</dbReference>
<accession>A0A833U376</accession>
<evidence type="ECO:0000256" key="13">
    <source>
        <dbReference type="SAM" id="Phobius"/>
    </source>
</evidence>
<dbReference type="InterPro" id="IPR033131">
    <property type="entry name" value="Pectinesterase_Asp_AS"/>
</dbReference>
<dbReference type="PANTHER" id="PTHR31321">
    <property type="entry name" value="ACYL-COA THIOESTER HYDROLASE YBHC-RELATED"/>
    <property type="match status" value="1"/>
</dbReference>
<evidence type="ECO:0000256" key="9">
    <source>
        <dbReference type="ARBA" id="ARBA00023085"/>
    </source>
</evidence>
<dbReference type="GO" id="GO:0030599">
    <property type="term" value="F:pectinesterase activity"/>
    <property type="evidence" value="ECO:0007669"/>
    <property type="project" value="UniProtKB-UniRule"/>
</dbReference>
<evidence type="ECO:0000256" key="5">
    <source>
        <dbReference type="ARBA" id="ARBA00022512"/>
    </source>
</evidence>
<proteinExistence type="inferred from homology"/>
<dbReference type="InterPro" id="IPR000070">
    <property type="entry name" value="Pectinesterase_cat"/>
</dbReference>
<dbReference type="Proteomes" id="UP000619265">
    <property type="component" value="Unassembled WGS sequence"/>
</dbReference>
<dbReference type="SUPFAM" id="SSF51126">
    <property type="entry name" value="Pectin lyase-like"/>
    <property type="match status" value="1"/>
</dbReference>
<keyword evidence="5" id="KW-0134">Cell wall</keyword>
<dbReference type="InterPro" id="IPR011050">
    <property type="entry name" value="Pectin_lyase_fold/virulence"/>
</dbReference>
<keyword evidence="8 12" id="KW-0378">Hydrolase</keyword>
<keyword evidence="7" id="KW-0732">Signal</keyword>
<comment type="caution">
    <text evidence="15">The sequence shown here is derived from an EMBL/GenBank/DDBJ whole genome shotgun (WGS) entry which is preliminary data.</text>
</comment>
<feature type="domain" description="Pectinesterase catalytic" evidence="14">
    <location>
        <begin position="86"/>
        <end position="370"/>
    </location>
</feature>
<dbReference type="UniPathway" id="UPA00545">
    <property type="reaction ID" value="UER00823"/>
</dbReference>
<feature type="non-terminal residue" evidence="15">
    <location>
        <position position="1"/>
    </location>
</feature>
<keyword evidence="13" id="KW-0812">Transmembrane</keyword>
<comment type="catalytic activity">
    <reaction evidence="10 12">
        <text>[(1-&gt;4)-alpha-D-galacturonosyl methyl ester](n) + n H2O = [(1-&gt;4)-alpha-D-galacturonosyl](n) + n methanol + n H(+)</text>
        <dbReference type="Rhea" id="RHEA:22380"/>
        <dbReference type="Rhea" id="RHEA-COMP:14570"/>
        <dbReference type="Rhea" id="RHEA-COMP:14573"/>
        <dbReference type="ChEBI" id="CHEBI:15377"/>
        <dbReference type="ChEBI" id="CHEBI:15378"/>
        <dbReference type="ChEBI" id="CHEBI:17790"/>
        <dbReference type="ChEBI" id="CHEBI:140522"/>
        <dbReference type="ChEBI" id="CHEBI:140523"/>
        <dbReference type="EC" id="3.1.1.11"/>
    </reaction>
</comment>
<evidence type="ECO:0000259" key="14">
    <source>
        <dbReference type="Pfam" id="PF01095"/>
    </source>
</evidence>
<dbReference type="PANTHER" id="PTHR31321:SF87">
    <property type="entry name" value="PECTINESTERASE 63-RELATED"/>
    <property type="match status" value="1"/>
</dbReference>
<dbReference type="AlphaFoldDB" id="A0A833U376"/>
<evidence type="ECO:0000256" key="7">
    <source>
        <dbReference type="ARBA" id="ARBA00022729"/>
    </source>
</evidence>
<dbReference type="InterPro" id="IPR012334">
    <property type="entry name" value="Pectin_lyas_fold"/>
</dbReference>
<dbReference type="GO" id="GO:0042545">
    <property type="term" value="P:cell wall modification"/>
    <property type="evidence" value="ECO:0007669"/>
    <property type="project" value="UniProtKB-UniRule"/>
</dbReference>
<feature type="active site" evidence="11">
    <location>
        <position position="237"/>
    </location>
</feature>
<organism evidence="15 16">
    <name type="scientific">Juglans regia</name>
    <name type="common">English walnut</name>
    <dbReference type="NCBI Taxonomy" id="51240"/>
    <lineage>
        <taxon>Eukaryota</taxon>
        <taxon>Viridiplantae</taxon>
        <taxon>Streptophyta</taxon>
        <taxon>Embryophyta</taxon>
        <taxon>Tracheophyta</taxon>
        <taxon>Spermatophyta</taxon>
        <taxon>Magnoliopsida</taxon>
        <taxon>eudicotyledons</taxon>
        <taxon>Gunneridae</taxon>
        <taxon>Pentapetalae</taxon>
        <taxon>rosids</taxon>
        <taxon>fabids</taxon>
        <taxon>Fagales</taxon>
        <taxon>Juglandaceae</taxon>
        <taxon>Juglans</taxon>
    </lineage>
</organism>
<dbReference type="Gene3D" id="2.160.20.10">
    <property type="entry name" value="Single-stranded right-handed beta-helix, Pectin lyase-like"/>
    <property type="match status" value="1"/>
</dbReference>
<evidence type="ECO:0000256" key="11">
    <source>
        <dbReference type="PROSITE-ProRule" id="PRU10040"/>
    </source>
</evidence>
<evidence type="ECO:0000313" key="16">
    <source>
        <dbReference type="Proteomes" id="UP000619265"/>
    </source>
</evidence>
<keyword evidence="13" id="KW-0472">Membrane</keyword>
<protein>
    <recommendedName>
        <fullName evidence="4 12">Pectinesterase</fullName>
        <ecNumber evidence="4 12">3.1.1.11</ecNumber>
    </recommendedName>
</protein>
<keyword evidence="6" id="KW-0964">Secreted</keyword>
<reference evidence="15" key="2">
    <citation type="submission" date="2020-03" db="EMBL/GenBank/DDBJ databases">
        <title>Walnut 2.0.</title>
        <authorList>
            <person name="Marrano A."/>
            <person name="Britton M."/>
            <person name="Zimin A.V."/>
            <person name="Zaini P.A."/>
            <person name="Workman R."/>
            <person name="Puiu D."/>
            <person name="Bianco L."/>
            <person name="Allen B.J."/>
            <person name="Troggio M."/>
            <person name="Leslie C.A."/>
            <person name="Timp W."/>
            <person name="Dendekar A."/>
            <person name="Salzberg S.L."/>
            <person name="Neale D.B."/>
        </authorList>
    </citation>
    <scope>NUCLEOTIDE SEQUENCE</scope>
    <source>
        <tissue evidence="15">Leaves</tissue>
    </source>
</reference>
<evidence type="ECO:0000256" key="2">
    <source>
        <dbReference type="ARBA" id="ARBA00005184"/>
    </source>
</evidence>
<evidence type="ECO:0000256" key="1">
    <source>
        <dbReference type="ARBA" id="ARBA00004191"/>
    </source>
</evidence>
<keyword evidence="13" id="KW-1133">Transmembrane helix</keyword>
<reference evidence="15" key="1">
    <citation type="submission" date="2015-10" db="EMBL/GenBank/DDBJ databases">
        <authorList>
            <person name="Martinez-Garcia P.J."/>
            <person name="Crepeau M.W."/>
            <person name="Puiu D."/>
            <person name="Gonzalez-Ibeas D."/>
            <person name="Whalen J."/>
            <person name="Stevens K."/>
            <person name="Paul R."/>
            <person name="Butterfield T."/>
            <person name="Britton M."/>
            <person name="Reagan R."/>
            <person name="Chakraborty S."/>
            <person name="Walawage S.L."/>
            <person name="Vasquez-Gross H.A."/>
            <person name="Cardeno C."/>
            <person name="Famula R."/>
            <person name="Pratt K."/>
            <person name="Kuruganti S."/>
            <person name="Aradhya M.K."/>
            <person name="Leslie C.A."/>
            <person name="Dandekar A.M."/>
            <person name="Salzberg S.L."/>
            <person name="Wegrzyn J.L."/>
            <person name="Langley C.H."/>
            <person name="Neale D.B."/>
        </authorList>
    </citation>
    <scope>NUCLEOTIDE SEQUENCE</scope>
    <source>
        <tissue evidence="15">Leaves</tissue>
    </source>
</reference>
<gene>
    <name evidence="15" type="ORF">F2P56_025704</name>
</gene>
<dbReference type="Gramene" id="Jr11_24100_p1">
    <property type="protein sequence ID" value="cds.Jr11_24100_p1"/>
    <property type="gene ID" value="Jr11_24100"/>
</dbReference>
<feature type="transmembrane region" description="Helical" evidence="13">
    <location>
        <begin position="21"/>
        <end position="40"/>
    </location>
</feature>
<dbReference type="EC" id="3.1.1.11" evidence="4 12"/>